<evidence type="ECO:0000313" key="1">
    <source>
        <dbReference type="EMBL" id="CAI5451363.1"/>
    </source>
</evidence>
<dbReference type="InterPro" id="IPR029058">
    <property type="entry name" value="AB_hydrolase_fold"/>
</dbReference>
<keyword evidence="2" id="KW-1185">Reference proteome</keyword>
<sequence>MVGSVHTSNSITGPFTDDFQSWLKDNDYSSYDFPREDYGTQGSYGGKVDANTVISNTPVVFIHGNSDAALHKSSAATGWSNSIEYFLEQGYTTAELYATSWQDTNALNAASRTHDCYDLVRLRKFLEAVLAYTKAPKISVVTHSMGVTLGRKIVKGGTMEAADGRCDLGASLASKVEVFVGISGANYGLCNCEGGAATLEKTCNRKNGLWPGDSCGLNYLDCGLSPLPWPCSSHSYSTFLMNLNSDKTKEALYVFSAWSHADELIEYNNMVWGQQTSLIPTSDASIIYNTYGHMETKDLTSVDQYKMVKHFTVK</sequence>
<dbReference type="SUPFAM" id="SSF53474">
    <property type="entry name" value="alpha/beta-Hydrolases"/>
    <property type="match status" value="1"/>
</dbReference>
<dbReference type="Gene3D" id="3.40.50.1820">
    <property type="entry name" value="alpha/beta hydrolase"/>
    <property type="match status" value="1"/>
</dbReference>
<dbReference type="GO" id="GO:0016298">
    <property type="term" value="F:lipase activity"/>
    <property type="evidence" value="ECO:0007669"/>
    <property type="project" value="TreeGrafter"/>
</dbReference>
<dbReference type="OrthoDB" id="5821855at2759"/>
<dbReference type="FunFam" id="3.40.50.1820:FF:000191">
    <property type="entry name" value="LIPaSe related"/>
    <property type="match status" value="1"/>
</dbReference>
<name>A0A9P1IXS3_9PELO</name>
<accession>A0A9P1IXS3</accession>
<dbReference type="AlphaFoldDB" id="A0A9P1IXS3"/>
<proteinExistence type="predicted"/>
<dbReference type="Pfam" id="PF01674">
    <property type="entry name" value="Lipase_2"/>
    <property type="match status" value="1"/>
</dbReference>
<dbReference type="PANTHER" id="PTHR32015:SF27">
    <property type="entry name" value="LIPASE"/>
    <property type="match status" value="1"/>
</dbReference>
<evidence type="ECO:0000313" key="2">
    <source>
        <dbReference type="Proteomes" id="UP001152747"/>
    </source>
</evidence>
<reference evidence="1" key="1">
    <citation type="submission" date="2022-11" db="EMBL/GenBank/DDBJ databases">
        <authorList>
            <person name="Kikuchi T."/>
        </authorList>
    </citation>
    <scope>NUCLEOTIDE SEQUENCE</scope>
    <source>
        <strain evidence="1">PS1010</strain>
    </source>
</reference>
<dbReference type="PANTHER" id="PTHR32015">
    <property type="entry name" value="FASTING INDUCED LIPASE"/>
    <property type="match status" value="1"/>
</dbReference>
<protein>
    <submittedName>
        <fullName evidence="1">Uncharacterized protein</fullName>
    </submittedName>
</protein>
<gene>
    <name evidence="1" type="ORF">CAMP_LOCUS14000</name>
</gene>
<dbReference type="Proteomes" id="UP001152747">
    <property type="component" value="Unassembled WGS sequence"/>
</dbReference>
<organism evidence="1 2">
    <name type="scientific">Caenorhabditis angaria</name>
    <dbReference type="NCBI Taxonomy" id="860376"/>
    <lineage>
        <taxon>Eukaryota</taxon>
        <taxon>Metazoa</taxon>
        <taxon>Ecdysozoa</taxon>
        <taxon>Nematoda</taxon>
        <taxon>Chromadorea</taxon>
        <taxon>Rhabditida</taxon>
        <taxon>Rhabditina</taxon>
        <taxon>Rhabditomorpha</taxon>
        <taxon>Rhabditoidea</taxon>
        <taxon>Rhabditidae</taxon>
        <taxon>Peloderinae</taxon>
        <taxon>Caenorhabditis</taxon>
    </lineage>
</organism>
<dbReference type="EMBL" id="CANHGI010000005">
    <property type="protein sequence ID" value="CAI5451363.1"/>
    <property type="molecule type" value="Genomic_DNA"/>
</dbReference>
<dbReference type="GO" id="GO:0016042">
    <property type="term" value="P:lipid catabolic process"/>
    <property type="evidence" value="ECO:0007669"/>
    <property type="project" value="InterPro"/>
</dbReference>
<dbReference type="InterPro" id="IPR002918">
    <property type="entry name" value="Lipase_EstA/Esterase_EstB"/>
</dbReference>
<comment type="caution">
    <text evidence="1">The sequence shown here is derived from an EMBL/GenBank/DDBJ whole genome shotgun (WGS) entry which is preliminary data.</text>
</comment>